<gene>
    <name evidence="6" type="ORF">DX116_08870</name>
</gene>
<keyword evidence="7" id="KW-1185">Reference proteome</keyword>
<dbReference type="InterPro" id="IPR029510">
    <property type="entry name" value="Ald_DH_CS_GLU"/>
</dbReference>
<dbReference type="InterPro" id="IPR016163">
    <property type="entry name" value="Ald_DH_C"/>
</dbReference>
<evidence type="ECO:0000259" key="5">
    <source>
        <dbReference type="Pfam" id="PF00171"/>
    </source>
</evidence>
<dbReference type="EMBL" id="QUBR01000001">
    <property type="protein sequence ID" value="REK73628.1"/>
    <property type="molecule type" value="Genomic_DNA"/>
</dbReference>
<evidence type="ECO:0000256" key="1">
    <source>
        <dbReference type="ARBA" id="ARBA00009986"/>
    </source>
</evidence>
<dbReference type="InterPro" id="IPR016162">
    <property type="entry name" value="Ald_DH_N"/>
</dbReference>
<dbReference type="InterPro" id="IPR015590">
    <property type="entry name" value="Aldehyde_DH_dom"/>
</dbReference>
<accession>A0A371PDP0</accession>
<proteinExistence type="inferred from homology"/>
<evidence type="ECO:0000256" key="4">
    <source>
        <dbReference type="RuleBase" id="RU003345"/>
    </source>
</evidence>
<keyword evidence="2 4" id="KW-0560">Oxidoreductase</keyword>
<dbReference type="SUPFAM" id="SSF53720">
    <property type="entry name" value="ALDH-like"/>
    <property type="match status" value="1"/>
</dbReference>
<name>A0A371PDP0_9ACTN</name>
<feature type="active site" evidence="3">
    <location>
        <position position="245"/>
    </location>
</feature>
<dbReference type="Gene3D" id="3.40.309.10">
    <property type="entry name" value="Aldehyde Dehydrogenase, Chain A, domain 2"/>
    <property type="match status" value="1"/>
</dbReference>
<dbReference type="PANTHER" id="PTHR42804">
    <property type="entry name" value="ALDEHYDE DEHYDROGENASE"/>
    <property type="match status" value="1"/>
</dbReference>
<evidence type="ECO:0000313" key="7">
    <source>
        <dbReference type="Proteomes" id="UP000265581"/>
    </source>
</evidence>
<evidence type="ECO:0000313" key="6">
    <source>
        <dbReference type="EMBL" id="REK73628.1"/>
    </source>
</evidence>
<organism evidence="6 7">
    <name type="scientific">Aeromicrobium endophyticum</name>
    <dbReference type="NCBI Taxonomy" id="2292704"/>
    <lineage>
        <taxon>Bacteria</taxon>
        <taxon>Bacillati</taxon>
        <taxon>Actinomycetota</taxon>
        <taxon>Actinomycetes</taxon>
        <taxon>Propionibacteriales</taxon>
        <taxon>Nocardioidaceae</taxon>
        <taxon>Aeromicrobium</taxon>
    </lineage>
</organism>
<dbReference type="GO" id="GO:0016620">
    <property type="term" value="F:oxidoreductase activity, acting on the aldehyde or oxo group of donors, NAD or NADP as acceptor"/>
    <property type="evidence" value="ECO:0007669"/>
    <property type="project" value="InterPro"/>
</dbReference>
<sequence>MLELKHIIDGTSVASAHPSTCDVVSPYTGQVIAHIPAGCPEDAEAAVASSKAAQPAWAALDLVHRTEYLAACADVVERNVRELAELESAEMGKPIPLAEQFMAGGVGALRASIELARTYPFVADVSASGEPSRTMVLRQPVGVVALIVPWNFTVTSVLAVLGPVLLAGNTVVVKPSEKSPMSAARLVELLDLPPGVVNVLHGDRRAGQPLVENEAVDLVHFTGSVAAGRSVGEAAARRLTRSILELGGNDPVIVGADVHDVAATARAVAFSSFVNSGQICTSSERIYVHRSIAEEFTRSLVAEAAAFSMVEGPEGSGLGPMVDEQQRQTVHGHVTDAVALGATALCGGELPDGPGYFYPATVLVDLAPESLILKEETFGPVAPVMVFDTFEEAVALANGTSFGLAATVYTSAEADLRHCSEIRAAIVWVNEWQGGGVGMEYEPWGESGSGATGGSALFDAATRPMSMVIST</sequence>
<feature type="domain" description="Aldehyde dehydrogenase" evidence="5">
    <location>
        <begin position="16"/>
        <end position="463"/>
    </location>
</feature>
<dbReference type="Gene3D" id="3.40.605.10">
    <property type="entry name" value="Aldehyde Dehydrogenase, Chain A, domain 1"/>
    <property type="match status" value="1"/>
</dbReference>
<dbReference type="Pfam" id="PF00171">
    <property type="entry name" value="Aldedh"/>
    <property type="match status" value="1"/>
</dbReference>
<dbReference type="PROSITE" id="PS00687">
    <property type="entry name" value="ALDEHYDE_DEHYDR_GLU"/>
    <property type="match status" value="1"/>
</dbReference>
<protein>
    <submittedName>
        <fullName evidence="6">Aldehyde dehydrogenase</fullName>
    </submittedName>
</protein>
<dbReference type="Proteomes" id="UP000265581">
    <property type="component" value="Unassembled WGS sequence"/>
</dbReference>
<reference evidence="6 7" key="1">
    <citation type="submission" date="2018-08" db="EMBL/GenBank/DDBJ databases">
        <title>Aeromicrobium sp. M2KJ-4, whole genome shotgun sequence.</title>
        <authorList>
            <person name="Tuo L."/>
        </authorList>
    </citation>
    <scope>NUCLEOTIDE SEQUENCE [LARGE SCALE GENOMIC DNA]</scope>
    <source>
        <strain evidence="6 7">M2KJ-4</strain>
    </source>
</reference>
<evidence type="ECO:0000256" key="2">
    <source>
        <dbReference type="ARBA" id="ARBA00023002"/>
    </source>
</evidence>
<dbReference type="OrthoDB" id="6882680at2"/>
<dbReference type="AlphaFoldDB" id="A0A371PDP0"/>
<comment type="caution">
    <text evidence="6">The sequence shown here is derived from an EMBL/GenBank/DDBJ whole genome shotgun (WGS) entry which is preliminary data.</text>
</comment>
<dbReference type="CDD" id="cd07078">
    <property type="entry name" value="ALDH"/>
    <property type="match status" value="1"/>
</dbReference>
<dbReference type="RefSeq" id="WP_119703738.1">
    <property type="nucleotide sequence ID" value="NZ_JBHSOI010000001.1"/>
</dbReference>
<dbReference type="InterPro" id="IPR016161">
    <property type="entry name" value="Ald_DH/histidinol_DH"/>
</dbReference>
<comment type="similarity">
    <text evidence="1 4">Belongs to the aldehyde dehydrogenase family.</text>
</comment>
<evidence type="ECO:0000256" key="3">
    <source>
        <dbReference type="PROSITE-ProRule" id="PRU10007"/>
    </source>
</evidence>
<dbReference type="PANTHER" id="PTHR42804:SF1">
    <property type="entry name" value="ALDEHYDE DEHYDROGENASE-RELATED"/>
    <property type="match status" value="1"/>
</dbReference>